<dbReference type="AlphaFoldDB" id="A0A062XU68"/>
<dbReference type="GO" id="GO:0035673">
    <property type="term" value="F:oligopeptide transmembrane transporter activity"/>
    <property type="evidence" value="ECO:0007669"/>
    <property type="project" value="InterPro"/>
</dbReference>
<sequence>METTKKSLPENAYRPLKPGETYQPLVPASAQLPEFTPRSVILGILMAVLFSAAAAFLGLKAGQVFEAAIPIAIIGVGVGFLFRRKSTILENVIVQSIGAASGLVVAGAIFTLPALFILDLPVNLGKLFVVSLLGGALGILFLIPFRRYFVREMHGEFPFPEATATTEVLVAGEAGGKQAKVLAVAAAIGGLFDFIIIHLEGWAEVFTSRALPVFAGLAEKAKLVFRFNVLASILGLGYIIGLKYALIICAGSFVSWFLLVPLVSYVGAHLPVTLPPVTDGTLIGSMSAEAVFRSYVRHIGIGAIAAAGLMGILRSWRVVVKAFSMGFAELTGKKHGASSERTDRDLPMGLVLAGLFVVSLVLWVFFRFFVVSGEPRPTTLSLIALGIVVVISFLFTTVAARAIATVGTNPVSGMTLMTLILTSVLLVEAGLAGPAGMLAALLIGGVVCTALSMAGGLITDLKIGYWIGATPAVQQKAKFLGTIFAAATVGAVIFLLNQAYGFVPSPEHPADKVFAAPQANAMAAVIKTLMSREEVPWLLYGIGMLVAVTMQMIGVPSLAFALGMYIPLELNVPLVVGGLIAHWVKASAKDNEALAQARSTRGTLIASGFIAGGALFGVVAALLKMINIWTGANTGIGGLAVVPQGLAGLFGASPEHTAEVLGILAYIGLCAYMYWDAKRAES</sequence>
<dbReference type="NCBIfam" id="TIGR00733">
    <property type="entry name" value="OPT family oligopeptide transporter"/>
    <property type="match status" value="1"/>
</dbReference>
<evidence type="ECO:0000256" key="3">
    <source>
        <dbReference type="ARBA" id="ARBA00022692"/>
    </source>
</evidence>
<feature type="transmembrane region" description="Helical" evidence="6">
    <location>
        <begin position="411"/>
        <end position="431"/>
    </location>
</feature>
<feature type="transmembrane region" description="Helical" evidence="6">
    <location>
        <begin position="382"/>
        <end position="404"/>
    </location>
</feature>
<evidence type="ECO:0000313" key="7">
    <source>
        <dbReference type="EMBL" id="KDA52874.1"/>
    </source>
</evidence>
<feature type="transmembrane region" description="Helical" evidence="6">
    <location>
        <begin position="350"/>
        <end position="370"/>
    </location>
</feature>
<keyword evidence="3 6" id="KW-0812">Transmembrane</keyword>
<feature type="transmembrane region" description="Helical" evidence="6">
    <location>
        <begin position="604"/>
        <end position="623"/>
    </location>
</feature>
<feature type="transmembrane region" description="Helical" evidence="6">
    <location>
        <begin position="223"/>
        <end position="240"/>
    </location>
</feature>
<keyword evidence="5 6" id="KW-0472">Membrane</keyword>
<dbReference type="InterPro" id="IPR045035">
    <property type="entry name" value="YSL-like"/>
</dbReference>
<evidence type="ECO:0000256" key="6">
    <source>
        <dbReference type="SAM" id="Phobius"/>
    </source>
</evidence>
<evidence type="ECO:0000256" key="2">
    <source>
        <dbReference type="ARBA" id="ARBA00022448"/>
    </source>
</evidence>
<feature type="transmembrane region" description="Helical" evidence="6">
    <location>
        <begin position="658"/>
        <end position="675"/>
    </location>
</feature>
<keyword evidence="4 6" id="KW-1133">Transmembrane helix</keyword>
<dbReference type="STRING" id="1312852.EG19_09240"/>
<keyword evidence="2" id="KW-0813">Transport</keyword>
<feature type="transmembrane region" description="Helical" evidence="6">
    <location>
        <begin position="479"/>
        <end position="500"/>
    </location>
</feature>
<dbReference type="Pfam" id="PF03169">
    <property type="entry name" value="OPT"/>
    <property type="match status" value="1"/>
</dbReference>
<evidence type="ECO:0000313" key="8">
    <source>
        <dbReference type="Proteomes" id="UP000027284"/>
    </source>
</evidence>
<feature type="transmembrane region" description="Helical" evidence="6">
    <location>
        <begin position="562"/>
        <end position="584"/>
    </location>
</feature>
<proteinExistence type="predicted"/>
<reference evidence="7 8" key="1">
    <citation type="submission" date="2014-04" db="EMBL/GenBank/DDBJ databases">
        <title>The Genome Sequence of Thermoanaerobaculum aquaticum MP-01, The First Cultivated Group 23 Acidobacterium.</title>
        <authorList>
            <person name="Stamps B.W."/>
            <person name="Losey N.A."/>
            <person name="Lawson P.A."/>
            <person name="Stevenson B.S."/>
        </authorList>
    </citation>
    <scope>NUCLEOTIDE SEQUENCE [LARGE SCALE GENOMIC DNA]</scope>
    <source>
        <strain evidence="7 8">MP-01</strain>
    </source>
</reference>
<evidence type="ECO:0000256" key="4">
    <source>
        <dbReference type="ARBA" id="ARBA00022989"/>
    </source>
</evidence>
<gene>
    <name evidence="7" type="ORF">EG19_09240</name>
</gene>
<dbReference type="NCBIfam" id="TIGR00728">
    <property type="entry name" value="OPT_sfam"/>
    <property type="match status" value="1"/>
</dbReference>
<feature type="transmembrane region" description="Helical" evidence="6">
    <location>
        <begin position="40"/>
        <end position="58"/>
    </location>
</feature>
<feature type="transmembrane region" description="Helical" evidence="6">
    <location>
        <begin position="64"/>
        <end position="82"/>
    </location>
</feature>
<feature type="transmembrane region" description="Helical" evidence="6">
    <location>
        <begin position="537"/>
        <end position="555"/>
    </location>
</feature>
<dbReference type="EMBL" id="JMFG01000040">
    <property type="protein sequence ID" value="KDA52874.1"/>
    <property type="molecule type" value="Genomic_DNA"/>
</dbReference>
<keyword evidence="8" id="KW-1185">Reference proteome</keyword>
<feature type="transmembrane region" description="Helical" evidence="6">
    <location>
        <begin position="124"/>
        <end position="143"/>
    </location>
</feature>
<dbReference type="GO" id="GO:0016020">
    <property type="term" value="C:membrane"/>
    <property type="evidence" value="ECO:0007669"/>
    <property type="project" value="UniProtKB-SubCell"/>
</dbReference>
<dbReference type="PANTHER" id="PTHR31645">
    <property type="entry name" value="OLIGOPEPTIDE TRANSPORTER YGL114W-RELATED"/>
    <property type="match status" value="1"/>
</dbReference>
<feature type="transmembrane region" description="Helical" evidence="6">
    <location>
        <begin position="94"/>
        <end position="118"/>
    </location>
</feature>
<evidence type="ECO:0000256" key="5">
    <source>
        <dbReference type="ARBA" id="ARBA00023136"/>
    </source>
</evidence>
<evidence type="ECO:0000256" key="1">
    <source>
        <dbReference type="ARBA" id="ARBA00004141"/>
    </source>
</evidence>
<comment type="subcellular location">
    <subcellularLocation>
        <location evidence="1">Membrane</location>
        <topology evidence="1">Multi-pass membrane protein</topology>
    </subcellularLocation>
</comment>
<dbReference type="PANTHER" id="PTHR31645:SF0">
    <property type="entry name" value="OLIGOPEPTIDE TRANSPORTER YGL114W-RELATED"/>
    <property type="match status" value="1"/>
</dbReference>
<dbReference type="Proteomes" id="UP000027284">
    <property type="component" value="Unassembled WGS sequence"/>
</dbReference>
<accession>A0A062XU68</accession>
<feature type="transmembrane region" description="Helical" evidence="6">
    <location>
        <begin position="247"/>
        <end position="268"/>
    </location>
</feature>
<dbReference type="InterPro" id="IPR004814">
    <property type="entry name" value="Oligopep_transpt"/>
</dbReference>
<protein>
    <submittedName>
        <fullName evidence="7">Peptide transporter</fullName>
    </submittedName>
</protein>
<organism evidence="7 8">
    <name type="scientific">Thermoanaerobaculum aquaticum</name>
    <dbReference type="NCBI Taxonomy" id="1312852"/>
    <lineage>
        <taxon>Bacteria</taxon>
        <taxon>Pseudomonadati</taxon>
        <taxon>Acidobacteriota</taxon>
        <taxon>Thermoanaerobaculia</taxon>
        <taxon>Thermoanaerobaculales</taxon>
        <taxon>Thermoanaerobaculaceae</taxon>
        <taxon>Thermoanaerobaculum</taxon>
    </lineage>
</organism>
<dbReference type="OrthoDB" id="9809340at2"/>
<feature type="transmembrane region" description="Helical" evidence="6">
    <location>
        <begin position="437"/>
        <end position="458"/>
    </location>
</feature>
<name>A0A062XU68_9BACT</name>
<dbReference type="RefSeq" id="WP_038050531.1">
    <property type="nucleotide sequence ID" value="NZ_JMFG01000040.1"/>
</dbReference>
<feature type="transmembrane region" description="Helical" evidence="6">
    <location>
        <begin position="181"/>
        <end position="203"/>
    </location>
</feature>
<feature type="transmembrane region" description="Helical" evidence="6">
    <location>
        <begin position="295"/>
        <end position="313"/>
    </location>
</feature>
<comment type="caution">
    <text evidence="7">The sequence shown here is derived from an EMBL/GenBank/DDBJ whole genome shotgun (WGS) entry which is preliminary data.</text>
</comment>
<feature type="transmembrane region" description="Helical" evidence="6">
    <location>
        <begin position="635"/>
        <end position="652"/>
    </location>
</feature>
<dbReference type="InterPro" id="IPR004813">
    <property type="entry name" value="OPT"/>
</dbReference>